<proteinExistence type="predicted"/>
<dbReference type="AlphaFoldDB" id="A0A0F9P3M5"/>
<reference evidence="1" key="1">
    <citation type="journal article" date="2015" name="Nature">
        <title>Complex archaea that bridge the gap between prokaryotes and eukaryotes.</title>
        <authorList>
            <person name="Spang A."/>
            <person name="Saw J.H."/>
            <person name="Jorgensen S.L."/>
            <person name="Zaremba-Niedzwiedzka K."/>
            <person name="Martijn J."/>
            <person name="Lind A.E."/>
            <person name="van Eijk R."/>
            <person name="Schleper C."/>
            <person name="Guy L."/>
            <person name="Ettema T.J."/>
        </authorList>
    </citation>
    <scope>NUCLEOTIDE SEQUENCE</scope>
</reference>
<dbReference type="Pfam" id="PF12322">
    <property type="entry name" value="T4_baseplate"/>
    <property type="match status" value="1"/>
</dbReference>
<comment type="caution">
    <text evidence="1">The sequence shown here is derived from an EMBL/GenBank/DDBJ whole genome shotgun (WGS) entry which is preliminary data.</text>
</comment>
<sequence>MSDREVEIPKADPVKKATLAEHGPELPIGVLDQGGGYRRDVALRPWKLKQERVLGALLGDEFNLVQYVEAAIGTMCTRLGPHSLEAMKPEECTVVLSQMWMADVFFAYLLIRVRSLGNLLPLKLTCPNCGVRFDHTADLSTVVIRSVGRIEDAQWQYDVRRPFEIRGKKVEKLLMGPPRWSSLAQIPGNVRNFGDLKAGILLGSIYEVAGQGQMVLIDGELDDMEKEDIEVLTRAIDDNSVGPDMSIEGECKSCRKDYTIAIEWSNRDFFAPSSR</sequence>
<gene>
    <name evidence="1" type="ORF">LCGC14_0874980</name>
</gene>
<dbReference type="EMBL" id="LAZR01002720">
    <property type="protein sequence ID" value="KKN26420.1"/>
    <property type="molecule type" value="Genomic_DNA"/>
</dbReference>
<protein>
    <submittedName>
        <fullName evidence="1">Uncharacterized protein</fullName>
    </submittedName>
</protein>
<accession>A0A0F9P3M5</accession>
<evidence type="ECO:0000313" key="1">
    <source>
        <dbReference type="EMBL" id="KKN26420.1"/>
    </source>
</evidence>
<organism evidence="1">
    <name type="scientific">marine sediment metagenome</name>
    <dbReference type="NCBI Taxonomy" id="412755"/>
    <lineage>
        <taxon>unclassified sequences</taxon>
        <taxon>metagenomes</taxon>
        <taxon>ecological metagenomes</taxon>
    </lineage>
</organism>
<name>A0A0F9P3M5_9ZZZZ</name>
<dbReference type="InterPro" id="IPR024364">
    <property type="entry name" value="Baseplate_phage_T4-like"/>
</dbReference>